<evidence type="ECO:0000256" key="5">
    <source>
        <dbReference type="ARBA" id="ARBA00023136"/>
    </source>
</evidence>
<dbReference type="EMBL" id="CP058215">
    <property type="protein sequence ID" value="QLC51346.1"/>
    <property type="molecule type" value="Genomic_DNA"/>
</dbReference>
<keyword evidence="9" id="KW-1185">Reference proteome</keyword>
<dbReference type="OrthoDB" id="103681at2157"/>
<evidence type="ECO:0000256" key="6">
    <source>
        <dbReference type="SAM" id="Phobius"/>
    </source>
</evidence>
<evidence type="ECO:0000256" key="3">
    <source>
        <dbReference type="ARBA" id="ARBA00022692"/>
    </source>
</evidence>
<feature type="transmembrane region" description="Helical" evidence="6">
    <location>
        <begin position="70"/>
        <end position="98"/>
    </location>
</feature>
<dbReference type="GO" id="GO:0005886">
    <property type="term" value="C:plasma membrane"/>
    <property type="evidence" value="ECO:0007669"/>
    <property type="project" value="UniProtKB-SubCell"/>
</dbReference>
<dbReference type="InterPro" id="IPR007168">
    <property type="entry name" value="Phageshock_PspC_N"/>
</dbReference>
<protein>
    <submittedName>
        <fullName evidence="8">PspC domain-containing protein</fullName>
    </submittedName>
</protein>
<evidence type="ECO:0000256" key="1">
    <source>
        <dbReference type="ARBA" id="ARBA00004162"/>
    </source>
</evidence>
<evidence type="ECO:0000256" key="2">
    <source>
        <dbReference type="ARBA" id="ARBA00022475"/>
    </source>
</evidence>
<gene>
    <name evidence="8" type="ORF">HWN40_11320</name>
</gene>
<feature type="domain" description="Phage shock protein PspC N-terminal" evidence="7">
    <location>
        <begin position="42"/>
        <end position="101"/>
    </location>
</feature>
<keyword evidence="5 6" id="KW-0472">Membrane</keyword>
<name>A0A7D5I2G3_9EURY</name>
<dbReference type="AlphaFoldDB" id="A0A7D5I2G3"/>
<proteinExistence type="predicted"/>
<accession>A0A7D5I2G3</accession>
<comment type="subcellular location">
    <subcellularLocation>
        <location evidence="1">Cell membrane</location>
        <topology evidence="1">Single-pass membrane protein</topology>
    </subcellularLocation>
</comment>
<sequence>MGGIILGVLIEDYGLGISLGLLAGSLFYYQKLRDSGHEISSKKLYRSSDDRMIAGVCGGMAEYFDVKPSLVRIVFVIFTLVTGIFVGGLLYLLLAILVPEESSRDNTY</sequence>
<dbReference type="KEGG" id="mzi:HWN40_11320"/>
<keyword evidence="2" id="KW-1003">Cell membrane</keyword>
<dbReference type="PANTHER" id="PTHR33885">
    <property type="entry name" value="PHAGE SHOCK PROTEIN C"/>
    <property type="match status" value="1"/>
</dbReference>
<evidence type="ECO:0000259" key="7">
    <source>
        <dbReference type="Pfam" id="PF04024"/>
    </source>
</evidence>
<dbReference type="Pfam" id="PF04024">
    <property type="entry name" value="PspC"/>
    <property type="match status" value="1"/>
</dbReference>
<organism evidence="8 9">
    <name type="scientific">Methanolobus zinderi</name>
    <dbReference type="NCBI Taxonomy" id="536044"/>
    <lineage>
        <taxon>Archaea</taxon>
        <taxon>Methanobacteriati</taxon>
        <taxon>Methanobacteriota</taxon>
        <taxon>Stenosarchaea group</taxon>
        <taxon>Methanomicrobia</taxon>
        <taxon>Methanosarcinales</taxon>
        <taxon>Methanosarcinaceae</taxon>
        <taxon>Methanolobus</taxon>
    </lineage>
</organism>
<dbReference type="Proteomes" id="UP000509594">
    <property type="component" value="Chromosome"/>
</dbReference>
<evidence type="ECO:0000313" key="8">
    <source>
        <dbReference type="EMBL" id="QLC51346.1"/>
    </source>
</evidence>
<feature type="transmembrane region" description="Helical" evidence="6">
    <location>
        <begin position="13"/>
        <end position="29"/>
    </location>
</feature>
<evidence type="ECO:0000313" key="9">
    <source>
        <dbReference type="Proteomes" id="UP000509594"/>
    </source>
</evidence>
<evidence type="ECO:0000256" key="4">
    <source>
        <dbReference type="ARBA" id="ARBA00022989"/>
    </source>
</evidence>
<keyword evidence="3 6" id="KW-0812">Transmembrane</keyword>
<keyword evidence="4 6" id="KW-1133">Transmembrane helix</keyword>
<dbReference type="PANTHER" id="PTHR33885:SF3">
    <property type="entry name" value="PHAGE SHOCK PROTEIN C"/>
    <property type="match status" value="1"/>
</dbReference>
<reference evidence="8 9" key="1">
    <citation type="submission" date="2020-06" db="EMBL/GenBank/DDBJ databases">
        <title>Methanolobus halotolerans sp. nov., isolated from a saline lake Tus in Siberia.</title>
        <authorList>
            <person name="Shen Y."/>
            <person name="Chen S.-C."/>
            <person name="Lai M.-C."/>
            <person name="Huang H.-H."/>
            <person name="Chiu H.-H."/>
            <person name="Tang S.-L."/>
            <person name="Rogozin D.Y."/>
            <person name="Degermendzhy A.G."/>
        </authorList>
    </citation>
    <scope>NUCLEOTIDE SEQUENCE [LARGE SCALE GENOMIC DNA]</scope>
    <source>
        <strain evidence="8 9">DSM 21339</strain>
    </source>
</reference>
<dbReference type="InterPro" id="IPR052027">
    <property type="entry name" value="PspC"/>
</dbReference>